<dbReference type="SMART" id="SM00563">
    <property type="entry name" value="PlsC"/>
    <property type="match status" value="1"/>
</dbReference>
<dbReference type="CDD" id="cd07989">
    <property type="entry name" value="LPLAT_AGPAT-like"/>
    <property type="match status" value="1"/>
</dbReference>
<dbReference type="PANTHER" id="PTHR10434">
    <property type="entry name" value="1-ACYL-SN-GLYCEROL-3-PHOSPHATE ACYLTRANSFERASE"/>
    <property type="match status" value="1"/>
</dbReference>
<name>V5WET8_9SPIO</name>
<dbReference type="RefSeq" id="WP_024267253.1">
    <property type="nucleotide sequence ID" value="NC_023035.1"/>
</dbReference>
<dbReference type="HOGENOM" id="CLU_055816_0_0_12"/>
<dbReference type="InterPro" id="IPR002123">
    <property type="entry name" value="Plipid/glycerol_acylTrfase"/>
</dbReference>
<keyword evidence="3 5" id="KW-0012">Acyltransferase</keyword>
<dbReference type="EC" id="2.3.1.51" evidence="5"/>
<dbReference type="GO" id="GO:0003841">
    <property type="term" value="F:1-acylglycerol-3-phosphate O-acyltransferase activity"/>
    <property type="evidence" value="ECO:0007669"/>
    <property type="project" value="UniProtKB-EC"/>
</dbReference>
<evidence type="ECO:0000313" key="5">
    <source>
        <dbReference type="EMBL" id="AHC14322.1"/>
    </source>
</evidence>
<evidence type="ECO:0000313" key="6">
    <source>
        <dbReference type="Proteomes" id="UP000018680"/>
    </source>
</evidence>
<dbReference type="SUPFAM" id="SSF69593">
    <property type="entry name" value="Glycerol-3-phosphate (1)-acyltransferase"/>
    <property type="match status" value="1"/>
</dbReference>
<keyword evidence="2 5" id="KW-0808">Transferase</keyword>
<keyword evidence="6" id="KW-1185">Reference proteome</keyword>
<sequence>MQKTCRRFLIQKLSYILIRPFAWLFFITRYRVKFEIPPEIRDLKGSYVLLGNHVNKWDPFIATIGLKRLVNFIASDFVFRKPFLAWLLGLLGAVPKVKFRSDMGSLRTLMDVRSCGGIIGIFPEGHTNWSGKTMEITPSTGKLLRLLRAPVVAVNIQGGYISEPRWHRGILAPGIVMKFSLLFTENEVRSLSIAQLNARLQIALEHNEWDYLREHPRELPAVDRARGIEHAVFICPDCGSIGSLRSRNNSLRCTVCSGELEINRYGFPSEATFQNSFPDIALWDQWQQDRLISLISGQTGQAIFEDGPARFAYAPDGKTFSRFSRWGTLKFSGTSLVLHGEESIEYEIRTLSGIGVQNSEQLEFYVNNTLTTIEFKEDFVSPYKWLSALNHAQVFLGEEE</sequence>
<protein>
    <submittedName>
        <fullName evidence="5">1-acyl-sn-glycerol-3-phosphate acyltransferase</fullName>
        <ecNumber evidence="5">2.3.1.51</ecNumber>
    </submittedName>
</protein>
<evidence type="ECO:0000259" key="4">
    <source>
        <dbReference type="SMART" id="SM00563"/>
    </source>
</evidence>
<dbReference type="Pfam" id="PF01553">
    <property type="entry name" value="Acyltransferase"/>
    <property type="match status" value="1"/>
</dbReference>
<dbReference type="AlphaFoldDB" id="V5WET8"/>
<evidence type="ECO:0000256" key="1">
    <source>
        <dbReference type="ARBA" id="ARBA00005189"/>
    </source>
</evidence>
<dbReference type="STRING" id="1307761.L21SP2_0902"/>
<dbReference type="eggNOG" id="COG0204">
    <property type="taxonomic scope" value="Bacteria"/>
</dbReference>
<evidence type="ECO:0000256" key="2">
    <source>
        <dbReference type="ARBA" id="ARBA00022679"/>
    </source>
</evidence>
<dbReference type="KEGG" id="slr:L21SP2_0902"/>
<accession>V5WET8</accession>
<dbReference type="PANTHER" id="PTHR10434:SF11">
    <property type="entry name" value="1-ACYL-SN-GLYCEROL-3-PHOSPHATE ACYLTRANSFERASE"/>
    <property type="match status" value="1"/>
</dbReference>
<organism evidence="5 6">
    <name type="scientific">Salinispira pacifica</name>
    <dbReference type="NCBI Taxonomy" id="1307761"/>
    <lineage>
        <taxon>Bacteria</taxon>
        <taxon>Pseudomonadati</taxon>
        <taxon>Spirochaetota</taxon>
        <taxon>Spirochaetia</taxon>
        <taxon>Spirochaetales</taxon>
        <taxon>Spirochaetaceae</taxon>
        <taxon>Salinispira</taxon>
    </lineage>
</organism>
<comment type="pathway">
    <text evidence="1">Lipid metabolism.</text>
</comment>
<evidence type="ECO:0000256" key="3">
    <source>
        <dbReference type="ARBA" id="ARBA00023315"/>
    </source>
</evidence>
<dbReference type="Proteomes" id="UP000018680">
    <property type="component" value="Chromosome"/>
</dbReference>
<dbReference type="GO" id="GO:0006654">
    <property type="term" value="P:phosphatidic acid biosynthetic process"/>
    <property type="evidence" value="ECO:0007669"/>
    <property type="project" value="TreeGrafter"/>
</dbReference>
<dbReference type="OrthoDB" id="9803035at2"/>
<gene>
    <name evidence="5" type="ORF">L21SP2_0902</name>
</gene>
<feature type="domain" description="Phospholipid/glycerol acyltransferase" evidence="4">
    <location>
        <begin position="47"/>
        <end position="159"/>
    </location>
</feature>
<dbReference type="EMBL" id="CP006939">
    <property type="protein sequence ID" value="AHC14322.1"/>
    <property type="molecule type" value="Genomic_DNA"/>
</dbReference>
<proteinExistence type="predicted"/>
<reference evidence="5 6" key="1">
    <citation type="journal article" date="2015" name="Stand. Genomic Sci.">
        <title>Complete genome sequence and description of Salinispira pacifica gen. nov., sp. nov., a novel spirochaete isolated form a hypersaline microbial mat.</title>
        <authorList>
            <person name="Ben Hania W."/>
            <person name="Joseph M."/>
            <person name="Schumann P."/>
            <person name="Bunk B."/>
            <person name="Fiebig A."/>
            <person name="Sproer C."/>
            <person name="Klenk H.P."/>
            <person name="Fardeau M.L."/>
            <person name="Spring S."/>
        </authorList>
    </citation>
    <scope>NUCLEOTIDE SEQUENCE [LARGE SCALE GENOMIC DNA]</scope>
    <source>
        <strain evidence="5 6">L21-RPul-D2</strain>
    </source>
</reference>